<name>A0A291LX07_9RHOB</name>
<reference evidence="1 2" key="1">
    <citation type="submission" date="2017-05" db="EMBL/GenBank/DDBJ databases">
        <title>Comparative genomic and metabolic analysis of manganese-oxidizing mechanisms in Celeribater manganoxidans DY25T: its adaption to the environment of polymetallic nodule.</title>
        <authorList>
            <person name="Wang X."/>
        </authorList>
    </citation>
    <scope>NUCLEOTIDE SEQUENCE [LARGE SCALE GENOMIC DNA]</scope>
    <source>
        <strain evidence="1 2">DY25</strain>
    </source>
</reference>
<gene>
    <name evidence="1" type="ORF">CBW24_03955</name>
</gene>
<keyword evidence="2" id="KW-1185">Reference proteome</keyword>
<sequence length="225" mass="24675">MTPETIIPLFTGADGSYLFARWERPIVPVVFGLAEETLPTLKGAIEAVVTLAGHKMAETDPELGANLMVFFIRDWSELTDTPNLDRLIPDLPALVARLTEQNATQYRFFRFEPHGPIRACFSFVRMDAALEKMPAGALCLQQAVQAVLLWSERAFADRAPLARTPEGHLVLHPDIAAIIAAAYDRVMPPVATDSAHAFRLAARVTQHPEAAPDAPIHPPEPEPDA</sequence>
<organism evidence="1 2">
    <name type="scientific">Pacificitalea manganoxidans</name>
    <dbReference type="NCBI Taxonomy" id="1411902"/>
    <lineage>
        <taxon>Bacteria</taxon>
        <taxon>Pseudomonadati</taxon>
        <taxon>Pseudomonadota</taxon>
        <taxon>Alphaproteobacteria</taxon>
        <taxon>Rhodobacterales</taxon>
        <taxon>Paracoccaceae</taxon>
        <taxon>Pacificitalea</taxon>
    </lineage>
</organism>
<evidence type="ECO:0000313" key="1">
    <source>
        <dbReference type="EMBL" id="ATI41239.1"/>
    </source>
</evidence>
<dbReference type="KEGG" id="cmag:CBW24_03955"/>
<proteinExistence type="predicted"/>
<accession>A0A291LX07</accession>
<protein>
    <submittedName>
        <fullName evidence="1">Uncharacterized protein</fullName>
    </submittedName>
</protein>
<dbReference type="AlphaFoldDB" id="A0A291LX07"/>
<dbReference type="RefSeq" id="WP_097372750.1">
    <property type="nucleotide sequence ID" value="NZ_CP021404.1"/>
</dbReference>
<evidence type="ECO:0000313" key="2">
    <source>
        <dbReference type="Proteomes" id="UP000219050"/>
    </source>
</evidence>
<dbReference type="Proteomes" id="UP000219050">
    <property type="component" value="Chromosome"/>
</dbReference>
<dbReference type="OrthoDB" id="7827308at2"/>
<dbReference type="EMBL" id="CP021404">
    <property type="protein sequence ID" value="ATI41239.1"/>
    <property type="molecule type" value="Genomic_DNA"/>
</dbReference>